<protein>
    <submittedName>
        <fullName evidence="1">Uncharacterized protein</fullName>
    </submittedName>
</protein>
<proteinExistence type="predicted"/>
<dbReference type="Proteomes" id="UP000292957">
    <property type="component" value="Unassembled WGS sequence"/>
</dbReference>
<evidence type="ECO:0000313" key="1">
    <source>
        <dbReference type="EMBL" id="TBU21967.1"/>
    </source>
</evidence>
<sequence>MTARRTISTARSSDYARFIIRLDPPRDLPRWNNLASDLHIFVLFGGLGSNPMRGNHLRKLERGEAQDDRSLGDALRGEVIESRQDLCLRDQTQDNFLDFW</sequence>
<gene>
    <name evidence="1" type="ORF">BD311DRAFT_782624</name>
</gene>
<name>A0A4Q9M6N3_9APHY</name>
<accession>A0A4Q9M6N3</accession>
<organism evidence="1">
    <name type="scientific">Dichomitus squalens</name>
    <dbReference type="NCBI Taxonomy" id="114155"/>
    <lineage>
        <taxon>Eukaryota</taxon>
        <taxon>Fungi</taxon>
        <taxon>Dikarya</taxon>
        <taxon>Basidiomycota</taxon>
        <taxon>Agaricomycotina</taxon>
        <taxon>Agaricomycetes</taxon>
        <taxon>Polyporales</taxon>
        <taxon>Polyporaceae</taxon>
        <taxon>Dichomitus</taxon>
    </lineage>
</organism>
<dbReference type="AlphaFoldDB" id="A0A4Q9M6N3"/>
<reference evidence="1" key="1">
    <citation type="submission" date="2019-01" db="EMBL/GenBank/DDBJ databases">
        <title>Draft genome sequences of three monokaryotic isolates of the white-rot basidiomycete fungus Dichomitus squalens.</title>
        <authorList>
            <consortium name="DOE Joint Genome Institute"/>
            <person name="Lopez S.C."/>
            <person name="Andreopoulos B."/>
            <person name="Pangilinan J."/>
            <person name="Lipzen A."/>
            <person name="Riley R."/>
            <person name="Ahrendt S."/>
            <person name="Ng V."/>
            <person name="Barry K."/>
            <person name="Daum C."/>
            <person name="Grigoriev I.V."/>
            <person name="Hilden K.S."/>
            <person name="Makela M.R."/>
            <person name="de Vries R.P."/>
        </authorList>
    </citation>
    <scope>NUCLEOTIDE SEQUENCE [LARGE SCALE GENOMIC DNA]</scope>
    <source>
        <strain evidence="1">OM18370.1</strain>
    </source>
</reference>
<dbReference type="EMBL" id="ML143565">
    <property type="protein sequence ID" value="TBU21967.1"/>
    <property type="molecule type" value="Genomic_DNA"/>
</dbReference>